<dbReference type="Proteomes" id="UP000245764">
    <property type="component" value="Chromosome 11"/>
</dbReference>
<dbReference type="EMBL" id="LT854263">
    <property type="protein sequence ID" value="SMR60395.1"/>
    <property type="molecule type" value="Genomic_DNA"/>
</dbReference>
<dbReference type="AlphaFoldDB" id="A0A2H1H3K6"/>
<organism evidence="1 2">
    <name type="scientific">Zymoseptoria tritici ST99CH_1E4</name>
    <dbReference type="NCBI Taxonomy" id="1276532"/>
    <lineage>
        <taxon>Eukaryota</taxon>
        <taxon>Fungi</taxon>
        <taxon>Dikarya</taxon>
        <taxon>Ascomycota</taxon>
        <taxon>Pezizomycotina</taxon>
        <taxon>Dothideomycetes</taxon>
        <taxon>Dothideomycetidae</taxon>
        <taxon>Mycosphaerellales</taxon>
        <taxon>Mycosphaerellaceae</taxon>
        <taxon>Zymoseptoria</taxon>
    </lineage>
</organism>
<evidence type="ECO:0000313" key="2">
    <source>
        <dbReference type="Proteomes" id="UP000245764"/>
    </source>
</evidence>
<proteinExistence type="predicted"/>
<gene>
    <name evidence="1" type="ORF">ZT1E4_G10360</name>
</gene>
<protein>
    <submittedName>
        <fullName evidence="1">Uncharacterized protein</fullName>
    </submittedName>
</protein>
<accession>A0A2H1H3K6</accession>
<name>A0A2H1H3K6_ZYMTR</name>
<evidence type="ECO:0000313" key="1">
    <source>
        <dbReference type="EMBL" id="SMR60395.1"/>
    </source>
</evidence>
<sequence>MQCQEYLDLKVVQLVFERTVEKSLLRELFLDWIMLDSQDHTSLEDWLSGTIRGFEKDSALDFASLDGSGFYPALMEKNLRFQKQGRAALKWRHDRNGQNDRPGWEEFFFNKNVYNCEEDDSEE</sequence>
<reference evidence="2" key="1">
    <citation type="submission" date="2017-05" db="EMBL/GenBank/DDBJ databases">
        <authorList>
            <person name="Song R."/>
            <person name="Chenine A.L."/>
            <person name="Ruprecht R.M."/>
        </authorList>
    </citation>
    <scope>NUCLEOTIDE SEQUENCE [LARGE SCALE GENOMIC DNA]</scope>
</reference>